<feature type="domain" description="HNH nuclease" evidence="1">
    <location>
        <begin position="68"/>
        <end position="120"/>
    </location>
</feature>
<keyword evidence="2" id="KW-0540">Nuclease</keyword>
<sequence>MQDTANAIAELRPVVLQPEATLEEWEQRVERMIHNTPTLQETEKESLIQARRGQGMFRANVQRIERQCRITRVNRQEHLIASHCKPWRDSTNDERLDGENGLLLTPTIDHLFDKGFISFEGNGRLIISPVAHRPSLIKMSIDVDHDLNVGAFSEGQRRFLDYHRENVLRMAGPP</sequence>
<dbReference type="EMBL" id="CP116967">
    <property type="protein sequence ID" value="WNM57326.1"/>
    <property type="molecule type" value="Genomic_DNA"/>
</dbReference>
<gene>
    <name evidence="2" type="ORF">PP769_15305</name>
</gene>
<dbReference type="GO" id="GO:0004519">
    <property type="term" value="F:endonuclease activity"/>
    <property type="evidence" value="ECO:0007669"/>
    <property type="project" value="UniProtKB-KW"/>
</dbReference>
<dbReference type="InterPro" id="IPR003615">
    <property type="entry name" value="HNH_nuc"/>
</dbReference>
<keyword evidence="2" id="KW-0378">Hydrolase</keyword>
<dbReference type="KEGG" id="nall:PP769_15305"/>
<dbReference type="RefSeq" id="WP_312641667.1">
    <property type="nucleotide sequence ID" value="NZ_CP116967.1"/>
</dbReference>
<evidence type="ECO:0000313" key="3">
    <source>
        <dbReference type="Proteomes" id="UP001302719"/>
    </source>
</evidence>
<reference evidence="2 3" key="1">
    <citation type="submission" date="2023-01" db="EMBL/GenBank/DDBJ databases">
        <title>Cultivation and genomic characterization of new, ubiquitous marine nitrite-oxidizing bacteria from the Nitrospirales.</title>
        <authorList>
            <person name="Mueller A.J."/>
            <person name="Daebeler A."/>
            <person name="Herbold C.W."/>
            <person name="Kirkegaard R.H."/>
            <person name="Daims H."/>
        </authorList>
    </citation>
    <scope>NUCLEOTIDE SEQUENCE [LARGE SCALE GENOMIC DNA]</scope>
    <source>
        <strain evidence="2 3">VA</strain>
    </source>
</reference>
<dbReference type="Proteomes" id="UP001302719">
    <property type="component" value="Chromosome"/>
</dbReference>
<protein>
    <submittedName>
        <fullName evidence="2">HNH endonuclease</fullName>
    </submittedName>
</protein>
<accession>A0AA96GGK5</accession>
<keyword evidence="2" id="KW-0255">Endonuclease</keyword>
<organism evidence="2 3">
    <name type="scientific">Candidatus Nitrospira allomarina</name>
    <dbReference type="NCBI Taxonomy" id="3020900"/>
    <lineage>
        <taxon>Bacteria</taxon>
        <taxon>Pseudomonadati</taxon>
        <taxon>Nitrospirota</taxon>
        <taxon>Nitrospiria</taxon>
        <taxon>Nitrospirales</taxon>
        <taxon>Nitrospiraceae</taxon>
        <taxon>Nitrospira</taxon>
    </lineage>
</organism>
<evidence type="ECO:0000259" key="1">
    <source>
        <dbReference type="Pfam" id="PF13391"/>
    </source>
</evidence>
<dbReference type="Pfam" id="PF13391">
    <property type="entry name" value="HNH_2"/>
    <property type="match status" value="1"/>
</dbReference>
<keyword evidence="3" id="KW-1185">Reference proteome</keyword>
<proteinExistence type="predicted"/>
<dbReference type="AlphaFoldDB" id="A0AA96GGK5"/>
<name>A0AA96GGK5_9BACT</name>
<evidence type="ECO:0000313" key="2">
    <source>
        <dbReference type="EMBL" id="WNM57326.1"/>
    </source>
</evidence>